<dbReference type="KEGG" id="sfic:EIZ62_31490"/>
<evidence type="ECO:0000256" key="1">
    <source>
        <dbReference type="SAM" id="MobiDB-lite"/>
    </source>
</evidence>
<feature type="compositionally biased region" description="Basic and acidic residues" evidence="1">
    <location>
        <begin position="101"/>
        <end position="125"/>
    </location>
</feature>
<dbReference type="Proteomes" id="UP000422572">
    <property type="component" value="Chromosome"/>
</dbReference>
<evidence type="ECO:0000256" key="2">
    <source>
        <dbReference type="SAM" id="SignalP"/>
    </source>
</evidence>
<feature type="chain" id="PRO_5026171303" description="Lipoprotein" evidence="2">
    <location>
        <begin position="26"/>
        <end position="173"/>
    </location>
</feature>
<feature type="region of interest" description="Disordered" evidence="1">
    <location>
        <begin position="25"/>
        <end position="149"/>
    </location>
</feature>
<reference evidence="3 4" key="1">
    <citation type="submission" date="2018-12" db="EMBL/GenBank/DDBJ databases">
        <title>Complete genome sequence of Streptomyces ficellus NRRL8067, the producer of ficellomycin, feldamycin and nojirimycin.</title>
        <authorList>
            <person name="Zhang H."/>
            <person name="Yue R."/>
            <person name="Liu Y."/>
            <person name="Li M."/>
            <person name="Mu H."/>
            <person name="Zhang J."/>
        </authorList>
    </citation>
    <scope>NUCLEOTIDE SEQUENCE [LARGE SCALE GENOMIC DNA]</scope>
    <source>
        <strain evidence="3 4">NRRL 8067</strain>
    </source>
</reference>
<evidence type="ECO:0008006" key="5">
    <source>
        <dbReference type="Google" id="ProtNLM"/>
    </source>
</evidence>
<dbReference type="RefSeq" id="WP_156696017.1">
    <property type="nucleotide sequence ID" value="NZ_CP034279.1"/>
</dbReference>
<feature type="compositionally biased region" description="Low complexity" evidence="1">
    <location>
        <begin position="35"/>
        <end position="45"/>
    </location>
</feature>
<evidence type="ECO:0000313" key="3">
    <source>
        <dbReference type="EMBL" id="QGV82278.1"/>
    </source>
</evidence>
<sequence length="173" mass="17908">MRLRRIAPPVLAALLALSACTTVRGGPPAPPRPGLAPAGELSSPVSPVPPARVPSPAPAREELAETGPGTETGTGLGTAPPPAAKKPAGRAAAGAPYRRSPARERTAGRVRDTAREHTSERDRRPAGTPRKKRTGPAVTRPLPRQSVSMRDLCRASHGVADPAIVSLCHRAYG</sequence>
<feature type="compositionally biased region" description="Pro residues" evidence="1">
    <location>
        <begin position="46"/>
        <end position="57"/>
    </location>
</feature>
<keyword evidence="4" id="KW-1185">Reference proteome</keyword>
<name>A0A6I6FW65_9ACTN</name>
<proteinExistence type="predicted"/>
<dbReference type="OrthoDB" id="4337546at2"/>
<gene>
    <name evidence="3" type="ORF">EIZ62_31490</name>
</gene>
<feature type="signal peptide" evidence="2">
    <location>
        <begin position="1"/>
        <end position="25"/>
    </location>
</feature>
<protein>
    <recommendedName>
        <fullName evidence="5">Lipoprotein</fullName>
    </recommendedName>
</protein>
<feature type="compositionally biased region" description="Low complexity" evidence="1">
    <location>
        <begin position="85"/>
        <end position="96"/>
    </location>
</feature>
<dbReference type="AlphaFoldDB" id="A0A6I6FW65"/>
<accession>A0A6I6FW65</accession>
<dbReference type="EMBL" id="CP034279">
    <property type="protein sequence ID" value="QGV82278.1"/>
    <property type="molecule type" value="Genomic_DNA"/>
</dbReference>
<keyword evidence="2" id="KW-0732">Signal</keyword>
<organism evidence="3 4">
    <name type="scientific">Streptomyces ficellus</name>
    <dbReference type="NCBI Taxonomy" id="1977088"/>
    <lineage>
        <taxon>Bacteria</taxon>
        <taxon>Bacillati</taxon>
        <taxon>Actinomycetota</taxon>
        <taxon>Actinomycetes</taxon>
        <taxon>Kitasatosporales</taxon>
        <taxon>Streptomycetaceae</taxon>
        <taxon>Streptomyces</taxon>
    </lineage>
</organism>
<dbReference type="PROSITE" id="PS51257">
    <property type="entry name" value="PROKAR_LIPOPROTEIN"/>
    <property type="match status" value="1"/>
</dbReference>
<evidence type="ECO:0000313" key="4">
    <source>
        <dbReference type="Proteomes" id="UP000422572"/>
    </source>
</evidence>